<dbReference type="Proteomes" id="UP001176468">
    <property type="component" value="Unassembled WGS sequence"/>
</dbReference>
<keyword evidence="3" id="KW-1185">Reference proteome</keyword>
<sequence>MLGYAWKTLGWFLAGVAVALGFLLVPLQVAGERKKLDHTLADIAQARKDIRALETEFQTRANLAQLDQWNSDTLRLVAPAAAQFVANEAGLAAIDVRQSGGMQTASFVPSAPVSETQAAAAAPVVTPAPQPAVAVVPATAAKPIRTVAVISNVRGPSLADAVTAVKAVAVTRAKAQAVAMLDRQLLSDSTVGDLLSGARAEGGSRR</sequence>
<dbReference type="EMBL" id="JAUQSZ010000003">
    <property type="protein sequence ID" value="MDO7842024.1"/>
    <property type="molecule type" value="Genomic_DNA"/>
</dbReference>
<evidence type="ECO:0000313" key="2">
    <source>
        <dbReference type="EMBL" id="MDO7842024.1"/>
    </source>
</evidence>
<proteinExistence type="predicted"/>
<accession>A0ABT8ZWS1</accession>
<keyword evidence="1" id="KW-0472">Membrane</keyword>
<name>A0ABT8ZWS1_9SPHN</name>
<evidence type="ECO:0000313" key="3">
    <source>
        <dbReference type="Proteomes" id="UP001176468"/>
    </source>
</evidence>
<keyword evidence="1" id="KW-1133">Transmembrane helix</keyword>
<organism evidence="2 3">
    <name type="scientific">Sphingomonas immobilis</name>
    <dbReference type="NCBI Taxonomy" id="3063997"/>
    <lineage>
        <taxon>Bacteria</taxon>
        <taxon>Pseudomonadati</taxon>
        <taxon>Pseudomonadota</taxon>
        <taxon>Alphaproteobacteria</taxon>
        <taxon>Sphingomonadales</taxon>
        <taxon>Sphingomonadaceae</taxon>
        <taxon>Sphingomonas</taxon>
    </lineage>
</organism>
<comment type="caution">
    <text evidence="2">The sequence shown here is derived from an EMBL/GenBank/DDBJ whole genome shotgun (WGS) entry which is preliminary data.</text>
</comment>
<protein>
    <submittedName>
        <fullName evidence="2">Uncharacterized protein</fullName>
    </submittedName>
</protein>
<keyword evidence="1" id="KW-0812">Transmembrane</keyword>
<gene>
    <name evidence="2" type="ORF">Q5H94_06785</name>
</gene>
<dbReference type="RefSeq" id="WP_304560476.1">
    <property type="nucleotide sequence ID" value="NZ_JAUQSZ010000003.1"/>
</dbReference>
<reference evidence="2" key="1">
    <citation type="submission" date="2023-07" db="EMBL/GenBank/DDBJ databases">
        <authorList>
            <person name="Kim M.K."/>
        </authorList>
    </citation>
    <scope>NUCLEOTIDE SEQUENCE</scope>
    <source>
        <strain evidence="2">CA1-15</strain>
    </source>
</reference>
<feature type="transmembrane region" description="Helical" evidence="1">
    <location>
        <begin position="6"/>
        <end position="25"/>
    </location>
</feature>
<evidence type="ECO:0000256" key="1">
    <source>
        <dbReference type="SAM" id="Phobius"/>
    </source>
</evidence>